<evidence type="ECO:0000256" key="1">
    <source>
        <dbReference type="ARBA" id="ARBA00005736"/>
    </source>
</evidence>
<dbReference type="GO" id="GO:0000214">
    <property type="term" value="C:tRNA-intron endonuclease complex"/>
    <property type="evidence" value="ECO:0007669"/>
    <property type="project" value="TreeGrafter"/>
</dbReference>
<reference evidence="4" key="1">
    <citation type="submission" date="2022-11" db="UniProtKB">
        <authorList>
            <consortium name="EnsemblMetazoa"/>
        </authorList>
    </citation>
    <scope>IDENTIFICATION</scope>
</reference>
<dbReference type="OrthoDB" id="408683at2759"/>
<organism evidence="4 5">
    <name type="scientific">Exaiptasia diaphana</name>
    <name type="common">Tropical sea anemone</name>
    <name type="synonym">Aiptasia pulchella</name>
    <dbReference type="NCBI Taxonomy" id="2652724"/>
    <lineage>
        <taxon>Eukaryota</taxon>
        <taxon>Metazoa</taxon>
        <taxon>Cnidaria</taxon>
        <taxon>Anthozoa</taxon>
        <taxon>Hexacorallia</taxon>
        <taxon>Actiniaria</taxon>
        <taxon>Aiptasiidae</taxon>
        <taxon>Exaiptasia</taxon>
    </lineage>
</organism>
<dbReference type="RefSeq" id="XP_020899189.1">
    <property type="nucleotide sequence ID" value="XM_021043530.2"/>
</dbReference>
<keyword evidence="5" id="KW-1185">Reference proteome</keyword>
<dbReference type="OMA" id="GCCWESF"/>
<evidence type="ECO:0000259" key="3">
    <source>
        <dbReference type="Pfam" id="PF12928"/>
    </source>
</evidence>
<dbReference type="Pfam" id="PF12928">
    <property type="entry name" value="tRNA_int_end_N2"/>
    <property type="match status" value="1"/>
</dbReference>
<dbReference type="GeneID" id="110248912"/>
<dbReference type="KEGG" id="epa:110248912"/>
<dbReference type="GO" id="GO:0000379">
    <property type="term" value="P:tRNA-type intron splice site recognition and cleavage"/>
    <property type="evidence" value="ECO:0007669"/>
    <property type="project" value="TreeGrafter"/>
</dbReference>
<dbReference type="InterPro" id="IPR024337">
    <property type="entry name" value="tRNA_splic_suSen54"/>
</dbReference>
<dbReference type="GeneID" id="110237907"/>
<sequence length="318" mass="36075">MESFEEYFSSQELQQLRQQQPQNLPQLRGAKQNAPDVNNIESQQREIQEIIYGHIGVLKEERIIRKGIISTASWDSDNSYSVVTSQKGSYWNYFGKRCQDKMILNVEETLFLVEQGCLELYHGGIPMSVQQTFSNLIPCLVKMSFNHYLVYGYLLRLGYVVCRHQQRLSADFKKPLQTLDFRQSAQQSHDLECDHASCSSATLVQPRDAKTTASVLSKLQVIKTHRMDTVVPPSKGSYYNIDFDVYLPGAHFKKSDPGKPAFCISVCRYSDPPPSLAVLNNLAQQCHPVPLKFALTDNGTITINSLLDVELPVYVTNE</sequence>
<dbReference type="EnsemblMetazoa" id="XM_021043530.2">
    <property type="protein sequence ID" value="XP_020899189.1"/>
    <property type="gene ID" value="LOC110237907"/>
</dbReference>
<dbReference type="Proteomes" id="UP000887567">
    <property type="component" value="Unplaced"/>
</dbReference>
<dbReference type="InterPro" id="IPR024336">
    <property type="entry name" value="tRNA_splic_suSen54_N"/>
</dbReference>
<evidence type="ECO:0000313" key="4">
    <source>
        <dbReference type="EnsemblMetazoa" id="XP_020911137.1"/>
    </source>
</evidence>
<dbReference type="PANTHER" id="PTHR21027">
    <property type="entry name" value="TRNA-SPLICING ENDONUCLEASE SUBUNIT SEN54"/>
    <property type="match status" value="1"/>
</dbReference>
<evidence type="ECO:0000256" key="2">
    <source>
        <dbReference type="ARBA" id="ARBA00022694"/>
    </source>
</evidence>
<name>A0A913XVX6_EXADI</name>
<evidence type="ECO:0000313" key="5">
    <source>
        <dbReference type="Proteomes" id="UP000887567"/>
    </source>
</evidence>
<feature type="domain" description="tRNA-splicing endonuclease subunit Sen54 N-terminal" evidence="3">
    <location>
        <begin position="57"/>
        <end position="121"/>
    </location>
</feature>
<accession>A0A913XVX6</accession>
<dbReference type="RefSeq" id="XP_020911137.1">
    <property type="nucleotide sequence ID" value="XM_021055478.2"/>
</dbReference>
<protein>
    <recommendedName>
        <fullName evidence="3">tRNA-splicing endonuclease subunit Sen54 N-terminal domain-containing protein</fullName>
    </recommendedName>
</protein>
<dbReference type="InterPro" id="IPR036740">
    <property type="entry name" value="tRNA_intron_Endonuc_N_sf"/>
</dbReference>
<dbReference type="EnsemblMetazoa" id="XM_021055478.2">
    <property type="protein sequence ID" value="XP_020911137.1"/>
    <property type="gene ID" value="LOC110248912"/>
</dbReference>
<dbReference type="AlphaFoldDB" id="A0A913XVX6"/>
<proteinExistence type="inferred from homology"/>
<keyword evidence="2" id="KW-0819">tRNA processing</keyword>
<comment type="similarity">
    <text evidence="1">Belongs to the SEN54 family.</text>
</comment>
<dbReference type="SUPFAM" id="SSF55267">
    <property type="entry name" value="tRNA-intron endonuclease N-terminal domain-like"/>
    <property type="match status" value="1"/>
</dbReference>
<dbReference type="GO" id="GO:0000213">
    <property type="term" value="F:tRNA-intron lyase activity"/>
    <property type="evidence" value="ECO:0007669"/>
    <property type="project" value="InterPro"/>
</dbReference>
<dbReference type="PANTHER" id="PTHR21027:SF1">
    <property type="entry name" value="TRNA-SPLICING ENDONUCLEASE SUBUNIT SEN54"/>
    <property type="match status" value="1"/>
</dbReference>
<dbReference type="KEGG" id="epa:110237907"/>